<dbReference type="Gene3D" id="2.60.120.1440">
    <property type="match status" value="1"/>
</dbReference>
<dbReference type="PANTHER" id="PTHR30273">
    <property type="entry name" value="PERIPLASMIC SIGNAL SENSOR AND SIGMA FACTOR ACTIVATOR FECR-RELATED"/>
    <property type="match status" value="1"/>
</dbReference>
<dbReference type="PIRSF" id="PIRSF018266">
    <property type="entry name" value="FecR"/>
    <property type="match status" value="1"/>
</dbReference>
<dbReference type="AlphaFoldDB" id="A0A327NLX0"/>
<dbReference type="InterPro" id="IPR006860">
    <property type="entry name" value="FecR"/>
</dbReference>
<keyword evidence="1" id="KW-1133">Transmembrane helix</keyword>
<dbReference type="InterPro" id="IPR012373">
    <property type="entry name" value="Ferrdict_sens_TM"/>
</dbReference>
<reference evidence="4 5" key="1">
    <citation type="submission" date="2018-06" db="EMBL/GenBank/DDBJ databases">
        <title>Spirosoma sp. HMF3257 Genome sequencing and assembly.</title>
        <authorList>
            <person name="Kang H."/>
            <person name="Cha I."/>
            <person name="Kim H."/>
            <person name="Kang J."/>
            <person name="Joh K."/>
        </authorList>
    </citation>
    <scope>NUCLEOTIDE SEQUENCE [LARGE SCALE GENOMIC DNA]</scope>
    <source>
        <strain evidence="4 5">HMF3257</strain>
    </source>
</reference>
<evidence type="ECO:0000313" key="4">
    <source>
        <dbReference type="EMBL" id="RAI76167.1"/>
    </source>
</evidence>
<evidence type="ECO:0000313" key="5">
    <source>
        <dbReference type="Proteomes" id="UP000249016"/>
    </source>
</evidence>
<feature type="transmembrane region" description="Helical" evidence="1">
    <location>
        <begin position="89"/>
        <end position="107"/>
    </location>
</feature>
<dbReference type="PANTHER" id="PTHR30273:SF2">
    <property type="entry name" value="PROTEIN FECR"/>
    <property type="match status" value="1"/>
</dbReference>
<evidence type="ECO:0000256" key="1">
    <source>
        <dbReference type="SAM" id="Phobius"/>
    </source>
</evidence>
<comment type="caution">
    <text evidence="4">The sequence shown here is derived from an EMBL/GenBank/DDBJ whole genome shotgun (WGS) entry which is preliminary data.</text>
</comment>
<keyword evidence="5" id="KW-1185">Reference proteome</keyword>
<proteinExistence type="predicted"/>
<dbReference type="InterPro" id="IPR032508">
    <property type="entry name" value="FecR_C"/>
</dbReference>
<dbReference type="RefSeq" id="WP_111345454.1">
    <property type="nucleotide sequence ID" value="NZ_QLII01000001.1"/>
</dbReference>
<dbReference type="GO" id="GO:0016989">
    <property type="term" value="F:sigma factor antagonist activity"/>
    <property type="evidence" value="ECO:0007669"/>
    <property type="project" value="TreeGrafter"/>
</dbReference>
<dbReference type="Gene3D" id="3.55.50.30">
    <property type="match status" value="1"/>
</dbReference>
<dbReference type="Proteomes" id="UP000249016">
    <property type="component" value="Unassembled WGS sequence"/>
</dbReference>
<evidence type="ECO:0000259" key="2">
    <source>
        <dbReference type="Pfam" id="PF04773"/>
    </source>
</evidence>
<feature type="domain" description="FecR protein" evidence="2">
    <location>
        <begin position="115"/>
        <end position="211"/>
    </location>
</feature>
<sequence>MNTTIHKQLLFAHFAGQATPLQQRLIEDWLQKPANQEQYYEWLEEWDHQNLQYHPDENRLFDRLQQQISQYQQPATSDQQAPFRFPLRWVAAASVILAGFLTTGYLFRQQLFYQTLETAYGEVRREMLPDGSVVTLNAHSSLRLPRFGFGQSSREVFLRGEATFSVRHLPTHQRFVVHTDKNLNVTVLGTEFTVYARAQTAQVVLHKGKVQVDYQQAERPERLMMRPGDLVKLEKNSRIHLQHLQRPEALKAWQYHEFVFEKTPLLDIARMMEETYGVKVSIQGDVLAARAISGTFKAATADELLQIVTQLLEVNYNRQNNEVLLFD</sequence>
<dbReference type="Pfam" id="PF16344">
    <property type="entry name" value="FecR_C"/>
    <property type="match status" value="1"/>
</dbReference>
<accession>A0A327NLX0</accession>
<dbReference type="Pfam" id="PF04773">
    <property type="entry name" value="FecR"/>
    <property type="match status" value="1"/>
</dbReference>
<feature type="domain" description="Protein FecR C-terminal" evidence="3">
    <location>
        <begin position="257"/>
        <end position="324"/>
    </location>
</feature>
<keyword evidence="1" id="KW-0812">Transmembrane</keyword>
<evidence type="ECO:0000259" key="3">
    <source>
        <dbReference type="Pfam" id="PF16344"/>
    </source>
</evidence>
<keyword evidence="1" id="KW-0472">Membrane</keyword>
<dbReference type="EMBL" id="QLII01000001">
    <property type="protein sequence ID" value="RAI76167.1"/>
    <property type="molecule type" value="Genomic_DNA"/>
</dbReference>
<dbReference type="OrthoDB" id="1523489at2"/>
<name>A0A327NLX0_9BACT</name>
<protein>
    <submittedName>
        <fullName evidence="4">Iron dicitrate transport regulator FecR</fullName>
    </submittedName>
</protein>
<gene>
    <name evidence="4" type="ORF">HMF3257_21830</name>
</gene>
<organism evidence="4 5">
    <name type="scientific">Spirosoma telluris</name>
    <dbReference type="NCBI Taxonomy" id="2183553"/>
    <lineage>
        <taxon>Bacteria</taxon>
        <taxon>Pseudomonadati</taxon>
        <taxon>Bacteroidota</taxon>
        <taxon>Cytophagia</taxon>
        <taxon>Cytophagales</taxon>
        <taxon>Cytophagaceae</taxon>
        <taxon>Spirosoma</taxon>
    </lineage>
</organism>